<sequence length="610" mass="66091">MGDTLRLLRVMWSAGKGIAVVITVIRLVERLIPAATAMVVGLLVGRVTALNGTGGFSTVLLPLAAFGAVLFVSHAAETVVEPLAYLTQQRIDGAHRAAVTRLVASSPTIDLLEQPEAQHLIQRAKADPDEYTQRTPGQAALAGLDQAADAIGVVATCLVVAQFAWWLVPLLLIPSLICVRLRYRQRLKFVRLWRAQLDELLRADRWQETLVSAGVGKDMRVFGFGDWAVRRLRRQHVVRCQPIFALWQRNICGQLWLFLLAAPPLLIAITAVAAGTVNGQGSFATETAVLTAGAALFTMIGPGESALTRLAGLEALKAYDELAEVFGKDAQRPPPAAPAHTGSSSHVRFERVGFTYPGTTHAVLDGLDLEIRPGELLAIVGLNGAGKSTLIKLLSGLYKPTSGRILVGDGQDLAELEARAWRERISVVFQDFVKYELSAADNVTLGRPGVVPDPTVLEAAARDAGLRPVLDRLPDGWETPLARTRTGGVDLSGGQWQQVVLTRALYALYTGAELLVLDEPTAHLDVRTEFEVFQRLAEHRDDAGVVLISHRLSTVRQADRIVLLGGGRITESGSHDELIASGGDYAKMFAIQAERFQQGYRHTIEEGELL</sequence>
<accession>A0A4R2JQ69</accession>
<keyword evidence="10" id="KW-1185">Reference proteome</keyword>
<keyword evidence="6 7" id="KW-0472">Membrane</keyword>
<dbReference type="RefSeq" id="WP_132117149.1">
    <property type="nucleotide sequence ID" value="NZ_SLWS01000004.1"/>
</dbReference>
<dbReference type="InterPro" id="IPR039421">
    <property type="entry name" value="Type_1_exporter"/>
</dbReference>
<feature type="transmembrane region" description="Helical" evidence="7">
    <location>
        <begin position="163"/>
        <end position="183"/>
    </location>
</feature>
<evidence type="ECO:0000259" key="8">
    <source>
        <dbReference type="PROSITE" id="PS50893"/>
    </source>
</evidence>
<feature type="transmembrane region" description="Helical" evidence="7">
    <location>
        <begin position="255"/>
        <end position="277"/>
    </location>
</feature>
<dbReference type="Gene3D" id="3.40.50.300">
    <property type="entry name" value="P-loop containing nucleotide triphosphate hydrolases"/>
    <property type="match status" value="1"/>
</dbReference>
<dbReference type="GO" id="GO:0016887">
    <property type="term" value="F:ATP hydrolysis activity"/>
    <property type="evidence" value="ECO:0007669"/>
    <property type="project" value="InterPro"/>
</dbReference>
<gene>
    <name evidence="9" type="ORF">EV192_104167</name>
</gene>
<evidence type="ECO:0000256" key="5">
    <source>
        <dbReference type="ARBA" id="ARBA00022989"/>
    </source>
</evidence>
<dbReference type="Proteomes" id="UP000295680">
    <property type="component" value="Unassembled WGS sequence"/>
</dbReference>
<dbReference type="GO" id="GO:0005886">
    <property type="term" value="C:plasma membrane"/>
    <property type="evidence" value="ECO:0007669"/>
    <property type="project" value="UniProtKB-SubCell"/>
</dbReference>
<feature type="transmembrane region" description="Helical" evidence="7">
    <location>
        <begin position="7"/>
        <end position="25"/>
    </location>
</feature>
<evidence type="ECO:0000256" key="2">
    <source>
        <dbReference type="ARBA" id="ARBA00022692"/>
    </source>
</evidence>
<keyword evidence="3" id="KW-0547">Nucleotide-binding</keyword>
<dbReference type="OrthoDB" id="9806127at2"/>
<dbReference type="PANTHER" id="PTHR24221:SF646">
    <property type="entry name" value="HAEMOLYSIN SECRETION ATP-BINDING PROTEIN"/>
    <property type="match status" value="1"/>
</dbReference>
<protein>
    <submittedName>
        <fullName evidence="9">ATP-binding cassette subfamily B protein</fullName>
    </submittedName>
</protein>
<evidence type="ECO:0000256" key="7">
    <source>
        <dbReference type="SAM" id="Phobius"/>
    </source>
</evidence>
<reference evidence="9 10" key="1">
    <citation type="submission" date="2019-03" db="EMBL/GenBank/DDBJ databases">
        <title>Genomic Encyclopedia of Type Strains, Phase IV (KMG-IV): sequencing the most valuable type-strain genomes for metagenomic binning, comparative biology and taxonomic classification.</title>
        <authorList>
            <person name="Goeker M."/>
        </authorList>
    </citation>
    <scope>NUCLEOTIDE SEQUENCE [LARGE SCALE GENOMIC DNA]</scope>
    <source>
        <strain evidence="9 10">DSM 45934</strain>
    </source>
</reference>
<name>A0A4R2JQ69_9PSEU</name>
<dbReference type="SUPFAM" id="SSF52540">
    <property type="entry name" value="P-loop containing nucleoside triphosphate hydrolases"/>
    <property type="match status" value="1"/>
</dbReference>
<dbReference type="EMBL" id="SLWS01000004">
    <property type="protein sequence ID" value="TCO59326.1"/>
    <property type="molecule type" value="Genomic_DNA"/>
</dbReference>
<dbReference type="GO" id="GO:0034040">
    <property type="term" value="F:ATPase-coupled lipid transmembrane transporter activity"/>
    <property type="evidence" value="ECO:0007669"/>
    <property type="project" value="TreeGrafter"/>
</dbReference>
<evidence type="ECO:0000256" key="4">
    <source>
        <dbReference type="ARBA" id="ARBA00022840"/>
    </source>
</evidence>
<feature type="domain" description="ABC transporter" evidence="8">
    <location>
        <begin position="347"/>
        <end position="591"/>
    </location>
</feature>
<dbReference type="SMART" id="SM00382">
    <property type="entry name" value="AAA"/>
    <property type="match status" value="1"/>
</dbReference>
<proteinExistence type="predicted"/>
<dbReference type="InterPro" id="IPR036640">
    <property type="entry name" value="ABC1_TM_sf"/>
</dbReference>
<keyword evidence="4 9" id="KW-0067">ATP-binding</keyword>
<evidence type="ECO:0000256" key="1">
    <source>
        <dbReference type="ARBA" id="ARBA00004651"/>
    </source>
</evidence>
<dbReference type="InterPro" id="IPR027417">
    <property type="entry name" value="P-loop_NTPase"/>
</dbReference>
<keyword evidence="2 7" id="KW-0812">Transmembrane</keyword>
<feature type="transmembrane region" description="Helical" evidence="7">
    <location>
        <begin position="56"/>
        <end position="76"/>
    </location>
</feature>
<dbReference type="InterPro" id="IPR003593">
    <property type="entry name" value="AAA+_ATPase"/>
</dbReference>
<dbReference type="SUPFAM" id="SSF90123">
    <property type="entry name" value="ABC transporter transmembrane region"/>
    <property type="match status" value="1"/>
</dbReference>
<evidence type="ECO:0000256" key="3">
    <source>
        <dbReference type="ARBA" id="ARBA00022741"/>
    </source>
</evidence>
<dbReference type="PANTHER" id="PTHR24221">
    <property type="entry name" value="ATP-BINDING CASSETTE SUB-FAMILY B"/>
    <property type="match status" value="1"/>
</dbReference>
<comment type="subcellular location">
    <subcellularLocation>
        <location evidence="1">Cell membrane</location>
        <topology evidence="1">Multi-pass membrane protein</topology>
    </subcellularLocation>
</comment>
<evidence type="ECO:0000313" key="9">
    <source>
        <dbReference type="EMBL" id="TCO59326.1"/>
    </source>
</evidence>
<dbReference type="InterPro" id="IPR003439">
    <property type="entry name" value="ABC_transporter-like_ATP-bd"/>
</dbReference>
<keyword evidence="5 7" id="KW-1133">Transmembrane helix</keyword>
<evidence type="ECO:0000313" key="10">
    <source>
        <dbReference type="Proteomes" id="UP000295680"/>
    </source>
</evidence>
<organism evidence="9 10">
    <name type="scientific">Actinocrispum wychmicini</name>
    <dbReference type="NCBI Taxonomy" id="1213861"/>
    <lineage>
        <taxon>Bacteria</taxon>
        <taxon>Bacillati</taxon>
        <taxon>Actinomycetota</taxon>
        <taxon>Actinomycetes</taxon>
        <taxon>Pseudonocardiales</taxon>
        <taxon>Pseudonocardiaceae</taxon>
        <taxon>Actinocrispum</taxon>
    </lineage>
</organism>
<dbReference type="AlphaFoldDB" id="A0A4R2JQ69"/>
<dbReference type="Gene3D" id="1.20.1560.10">
    <property type="entry name" value="ABC transporter type 1, transmembrane domain"/>
    <property type="match status" value="1"/>
</dbReference>
<evidence type="ECO:0000256" key="6">
    <source>
        <dbReference type="ARBA" id="ARBA00023136"/>
    </source>
</evidence>
<dbReference type="Pfam" id="PF00005">
    <property type="entry name" value="ABC_tran"/>
    <property type="match status" value="1"/>
</dbReference>
<comment type="caution">
    <text evidence="9">The sequence shown here is derived from an EMBL/GenBank/DDBJ whole genome shotgun (WGS) entry which is preliminary data.</text>
</comment>
<dbReference type="PROSITE" id="PS50893">
    <property type="entry name" value="ABC_TRANSPORTER_2"/>
    <property type="match status" value="1"/>
</dbReference>
<dbReference type="GO" id="GO:0005524">
    <property type="term" value="F:ATP binding"/>
    <property type="evidence" value="ECO:0007669"/>
    <property type="project" value="UniProtKB-KW"/>
</dbReference>